<dbReference type="PANTHER" id="PTHR30015:SF7">
    <property type="entry name" value="TYPE IV METHYL-DIRECTED RESTRICTION ENZYME ECOKMRR"/>
    <property type="match status" value="1"/>
</dbReference>
<dbReference type="AlphaFoldDB" id="W7B8M6"/>
<dbReference type="Pfam" id="PF04471">
    <property type="entry name" value="Mrr_cat"/>
    <property type="match status" value="1"/>
</dbReference>
<dbReference type="Proteomes" id="UP000019253">
    <property type="component" value="Unassembled WGS sequence"/>
</dbReference>
<feature type="domain" description="DNA topoisomerase type IA zn finger" evidence="1">
    <location>
        <begin position="129"/>
        <end position="169"/>
    </location>
</feature>
<dbReference type="SUPFAM" id="SSF52980">
    <property type="entry name" value="Restriction endonuclease-like"/>
    <property type="match status" value="1"/>
</dbReference>
<keyword evidence="3" id="KW-0255">Endonuclease</keyword>
<dbReference type="Gene3D" id="3.40.1350.10">
    <property type="match status" value="1"/>
</dbReference>
<dbReference type="RefSeq" id="WP_036066015.1">
    <property type="nucleotide sequence ID" value="NZ_AODD01000008.1"/>
</dbReference>
<dbReference type="GO" id="GO:0003677">
    <property type="term" value="F:DNA binding"/>
    <property type="evidence" value="ECO:0007669"/>
    <property type="project" value="InterPro"/>
</dbReference>
<dbReference type="PATRIC" id="fig|1265819.5.peg.1419"/>
<reference evidence="3 4" key="1">
    <citation type="journal article" date="2014" name="Int. J. Syst. Evol. Microbiol.">
        <title>Listeria floridensis sp. nov., Listeria aquatica sp. nov., Listeria cornellensis sp. nov., Listeria riparia sp. nov. and Listeria grandensis sp. nov., from agricultural and natural environments.</title>
        <authorList>
            <person name="den Bakker H.C."/>
            <person name="Warchocki S."/>
            <person name="Wright E.M."/>
            <person name="Allred A.F."/>
            <person name="Ahlstrom C."/>
            <person name="Manuel C.S."/>
            <person name="Stasiewicz M.J."/>
            <person name="Burrell A."/>
            <person name="Roof S."/>
            <person name="Strawn L."/>
            <person name="Fortes E.D."/>
            <person name="Nightingale K.K."/>
            <person name="Kephart D."/>
            <person name="Wiedmann M."/>
        </authorList>
    </citation>
    <scope>NUCLEOTIDE SEQUENCE [LARGE SCALE GENOMIC DNA]</scope>
    <source>
        <strain evidence="4">FSL F6-971</strain>
    </source>
</reference>
<name>W7B8M6_9LIST</name>
<comment type="caution">
    <text evidence="3">The sequence shown here is derived from an EMBL/GenBank/DDBJ whole genome shotgun (WGS) entry which is preliminary data.</text>
</comment>
<dbReference type="InterPro" id="IPR007560">
    <property type="entry name" value="Restrct_endonuc_IV_Mrr"/>
</dbReference>
<keyword evidence="3" id="KW-0378">Hydrolase</keyword>
<dbReference type="GO" id="GO:0005694">
    <property type="term" value="C:chromosome"/>
    <property type="evidence" value="ECO:0007669"/>
    <property type="project" value="InterPro"/>
</dbReference>
<keyword evidence="3" id="KW-0540">Nuclease</keyword>
<evidence type="ECO:0000313" key="4">
    <source>
        <dbReference type="Proteomes" id="UP000019253"/>
    </source>
</evidence>
<dbReference type="PANTHER" id="PTHR30015">
    <property type="entry name" value="MRR RESTRICTION SYSTEM PROTEIN"/>
    <property type="match status" value="1"/>
</dbReference>
<gene>
    <name evidence="3" type="ORF">PGRAN_07101</name>
</gene>
<protein>
    <submittedName>
        <fullName evidence="3">Putative restriction endonuclease</fullName>
    </submittedName>
</protein>
<dbReference type="InterPro" id="IPR013498">
    <property type="entry name" value="Topo_IA_Znf"/>
</dbReference>
<dbReference type="GO" id="GO:0003916">
    <property type="term" value="F:DNA topoisomerase activity"/>
    <property type="evidence" value="ECO:0007669"/>
    <property type="project" value="InterPro"/>
</dbReference>
<evidence type="ECO:0000313" key="3">
    <source>
        <dbReference type="EMBL" id="EUJ23654.1"/>
    </source>
</evidence>
<evidence type="ECO:0000259" key="1">
    <source>
        <dbReference type="Pfam" id="PF01396"/>
    </source>
</evidence>
<dbReference type="InterPro" id="IPR052906">
    <property type="entry name" value="Type_IV_Methyl-Rstrct_Enzyme"/>
</dbReference>
<dbReference type="STRING" id="1265819.PGRAN_07101"/>
<proteinExistence type="predicted"/>
<dbReference type="OrthoDB" id="9797274at2"/>
<feature type="domain" description="Restriction endonuclease type IV Mrr" evidence="2">
    <location>
        <begin position="8"/>
        <end position="109"/>
    </location>
</feature>
<organism evidence="3 4">
    <name type="scientific">Listeria grandensis FSL F6-0971</name>
    <dbReference type="NCBI Taxonomy" id="1265819"/>
    <lineage>
        <taxon>Bacteria</taxon>
        <taxon>Bacillati</taxon>
        <taxon>Bacillota</taxon>
        <taxon>Bacilli</taxon>
        <taxon>Bacillales</taxon>
        <taxon>Listeriaceae</taxon>
        <taxon>Listeria</taxon>
    </lineage>
</organism>
<sequence length="183" mass="21203">MARISKFFLKDLFIYAGYDAELTQKYDDGIDIILTQGREKIAIQAKRMDPYKNYDLVNKEVVNTLISGARRRGIEKTCIITTTFFSENAQKIAKQEKMELIDGKKLYYLIAKIRPELLAEAYFERLGYIKCPECRSGILKLKKNNKVQNSFPFIGCTNFPKCKHSMKIADYNLKYGKQNLDKA</sequence>
<dbReference type="GO" id="GO:0009307">
    <property type="term" value="P:DNA restriction-modification system"/>
    <property type="evidence" value="ECO:0007669"/>
    <property type="project" value="InterPro"/>
</dbReference>
<evidence type="ECO:0000259" key="2">
    <source>
        <dbReference type="Pfam" id="PF04471"/>
    </source>
</evidence>
<dbReference type="InterPro" id="IPR011856">
    <property type="entry name" value="tRNA_endonuc-like_dom_sf"/>
</dbReference>
<dbReference type="GO" id="GO:0006265">
    <property type="term" value="P:DNA topological change"/>
    <property type="evidence" value="ECO:0007669"/>
    <property type="project" value="InterPro"/>
</dbReference>
<dbReference type="EMBL" id="AODD01000008">
    <property type="protein sequence ID" value="EUJ23654.1"/>
    <property type="molecule type" value="Genomic_DNA"/>
</dbReference>
<dbReference type="InterPro" id="IPR011335">
    <property type="entry name" value="Restrct_endonuc-II-like"/>
</dbReference>
<dbReference type="Pfam" id="PF01396">
    <property type="entry name" value="Zn_ribbon_Top1"/>
    <property type="match status" value="1"/>
</dbReference>
<dbReference type="Gene3D" id="3.30.65.10">
    <property type="entry name" value="Bacterial Topoisomerase I, domain 1"/>
    <property type="match status" value="1"/>
</dbReference>
<accession>W7B8M6</accession>
<keyword evidence="4" id="KW-1185">Reference proteome</keyword>
<dbReference type="GO" id="GO:0015666">
    <property type="term" value="F:restriction endodeoxyribonuclease activity"/>
    <property type="evidence" value="ECO:0007669"/>
    <property type="project" value="TreeGrafter"/>
</dbReference>